<organism evidence="2 3">
    <name type="scientific">Brachionus calyciflorus</name>
    <dbReference type="NCBI Taxonomy" id="104777"/>
    <lineage>
        <taxon>Eukaryota</taxon>
        <taxon>Metazoa</taxon>
        <taxon>Spiralia</taxon>
        <taxon>Gnathifera</taxon>
        <taxon>Rotifera</taxon>
        <taxon>Eurotatoria</taxon>
        <taxon>Monogononta</taxon>
        <taxon>Pseudotrocha</taxon>
        <taxon>Ploima</taxon>
        <taxon>Brachionidae</taxon>
        <taxon>Brachionus</taxon>
    </lineage>
</organism>
<dbReference type="InterPro" id="IPR044715">
    <property type="entry name" value="WDR86-like"/>
</dbReference>
<dbReference type="Gene3D" id="2.130.10.10">
    <property type="entry name" value="YVTN repeat-like/Quinoprotein amine dehydrogenase"/>
    <property type="match status" value="2"/>
</dbReference>
<comment type="caution">
    <text evidence="2">The sequence shown here is derived from an EMBL/GenBank/DDBJ whole genome shotgun (WGS) entry which is preliminary data.</text>
</comment>
<dbReference type="InterPro" id="IPR001680">
    <property type="entry name" value="WD40_rpt"/>
</dbReference>
<gene>
    <name evidence="2" type="ORF">OXX778_LOCUS17274</name>
</gene>
<dbReference type="SUPFAM" id="SSF50978">
    <property type="entry name" value="WD40 repeat-like"/>
    <property type="match status" value="1"/>
</dbReference>
<evidence type="ECO:0000313" key="3">
    <source>
        <dbReference type="Proteomes" id="UP000663879"/>
    </source>
</evidence>
<dbReference type="Proteomes" id="UP000663879">
    <property type="component" value="Unassembled WGS sequence"/>
</dbReference>
<dbReference type="InterPro" id="IPR036322">
    <property type="entry name" value="WD40_repeat_dom_sf"/>
</dbReference>
<evidence type="ECO:0000313" key="2">
    <source>
        <dbReference type="EMBL" id="CAF1018872.1"/>
    </source>
</evidence>
<accession>A0A814I515</accession>
<dbReference type="InterPro" id="IPR015943">
    <property type="entry name" value="WD40/YVTN_repeat-like_dom_sf"/>
</dbReference>
<name>A0A814I515_9BILA</name>
<protein>
    <submittedName>
        <fullName evidence="2">Uncharacterized protein</fullName>
    </submittedName>
</protein>
<proteinExistence type="predicted"/>
<keyword evidence="3" id="KW-1185">Reference proteome</keyword>
<dbReference type="PROSITE" id="PS50082">
    <property type="entry name" value="WD_REPEATS_2"/>
    <property type="match status" value="1"/>
</dbReference>
<dbReference type="AlphaFoldDB" id="A0A814I515"/>
<feature type="repeat" description="WD" evidence="1">
    <location>
        <begin position="345"/>
        <end position="385"/>
    </location>
</feature>
<evidence type="ECO:0000256" key="1">
    <source>
        <dbReference type="PROSITE-ProRule" id="PRU00221"/>
    </source>
</evidence>
<reference evidence="2" key="1">
    <citation type="submission" date="2021-02" db="EMBL/GenBank/DDBJ databases">
        <authorList>
            <person name="Nowell W R."/>
        </authorList>
    </citation>
    <scope>NUCLEOTIDE SEQUENCE</scope>
    <source>
        <strain evidence="2">Ploen Becks lab</strain>
    </source>
</reference>
<keyword evidence="1" id="KW-0853">WD repeat</keyword>
<dbReference type="PANTHER" id="PTHR44489:SF11">
    <property type="entry name" value="WD REPEAT DOMAIN 86"/>
    <property type="match status" value="1"/>
</dbReference>
<dbReference type="EMBL" id="CAJNOC010004365">
    <property type="protein sequence ID" value="CAF1018872.1"/>
    <property type="molecule type" value="Genomic_DNA"/>
</dbReference>
<dbReference type="SMART" id="SM00320">
    <property type="entry name" value="WD40"/>
    <property type="match status" value="2"/>
</dbReference>
<sequence>MTSKQLCEFCNKSTDDLYLITLPCGFVVCYDHIEDSNDCFMCHEHQISKNLFFSMKKNRIKIEEINRLSKIKLYQTKINDLKQIKNDPKYYVDELISNLINKIDLRREQIKLDLNLSVDKAFNDFYNQAECIKESYEKILELRLKDFDISKLEKTLDSKEIQIVEQNQLEPFFNLLEKLKNIDFENSKFKHNLTSKDFGQIINIVNLTKSINSLALSQLVKTSKTCSFAIKFFSELPSGEIVNVSCTKPNNLSIWNYETDTYKQLEGHKTNIFYTTVTSNGLILSISKDAEVILWENEKVKNSFKIFINYMIYMIQCDFSLLVLYYTCFKITVFDLTTGTAIKDFKAHESSVICSLLLTENDYITSHEDKTVRLWNLESCLNVKTYTETSRVFSMCKLNNREIVLGTEKGELVRLDLASFKKTQSNKINSSAIEFINYVEENKFMFLAQKHLKLWFNSNGVFRVLSRKNFDNVQDVLSLRNGRLLVVDSSLKATIWK</sequence>
<dbReference type="PANTHER" id="PTHR44489">
    <property type="match status" value="1"/>
</dbReference>